<keyword evidence="4" id="KW-1185">Reference proteome</keyword>
<dbReference type="PROSITE" id="PS50084">
    <property type="entry name" value="KH_TYPE_1"/>
    <property type="match status" value="1"/>
</dbReference>
<dbReference type="OMA" id="QAWATHD"/>
<dbReference type="InterPro" id="IPR004088">
    <property type="entry name" value="KH_dom_type_1"/>
</dbReference>
<dbReference type="OrthoDB" id="3231855at2759"/>
<dbReference type="EMBL" id="VRMN01000007">
    <property type="protein sequence ID" value="KAA8493267.1"/>
    <property type="molecule type" value="Genomic_DNA"/>
</dbReference>
<dbReference type="Gene3D" id="3.30.1370.10">
    <property type="entry name" value="K Homology domain, type 1"/>
    <property type="match status" value="1"/>
</dbReference>
<dbReference type="PROSITE" id="PS50828">
    <property type="entry name" value="SMR"/>
    <property type="match status" value="1"/>
</dbReference>
<dbReference type="Gene3D" id="3.30.1370.110">
    <property type="match status" value="1"/>
</dbReference>
<evidence type="ECO:0000313" key="4">
    <source>
        <dbReference type="Proteomes" id="UP000324585"/>
    </source>
</evidence>
<gene>
    <name evidence="3" type="ORF">FVE85_8712</name>
</gene>
<dbReference type="CDD" id="cd00105">
    <property type="entry name" value="KH-I"/>
    <property type="match status" value="1"/>
</dbReference>
<dbReference type="SUPFAM" id="SSF54791">
    <property type="entry name" value="Eukaryotic type KH-domain (KH-domain type I)"/>
    <property type="match status" value="1"/>
</dbReference>
<dbReference type="AlphaFoldDB" id="A0A5J4YS53"/>
<dbReference type="SUPFAM" id="SSF160443">
    <property type="entry name" value="SMR domain-like"/>
    <property type="match status" value="1"/>
</dbReference>
<evidence type="ECO:0000256" key="1">
    <source>
        <dbReference type="PROSITE-ProRule" id="PRU00117"/>
    </source>
</evidence>
<dbReference type="Pfam" id="PF01713">
    <property type="entry name" value="Smr"/>
    <property type="match status" value="1"/>
</dbReference>
<keyword evidence="1" id="KW-0694">RNA-binding</keyword>
<dbReference type="InterPro" id="IPR036063">
    <property type="entry name" value="Smr_dom_sf"/>
</dbReference>
<organism evidence="3 4">
    <name type="scientific">Porphyridium purpureum</name>
    <name type="common">Red alga</name>
    <name type="synonym">Porphyridium cruentum</name>
    <dbReference type="NCBI Taxonomy" id="35688"/>
    <lineage>
        <taxon>Eukaryota</taxon>
        <taxon>Rhodophyta</taxon>
        <taxon>Bangiophyceae</taxon>
        <taxon>Porphyridiales</taxon>
        <taxon>Porphyridiaceae</taxon>
        <taxon>Porphyridium</taxon>
    </lineage>
</organism>
<dbReference type="PANTHER" id="PTHR47417">
    <property type="entry name" value="SMR DOMAIN-CONTAINING PROTEIN YPL199C"/>
    <property type="match status" value="1"/>
</dbReference>
<accession>A0A5J4YS53</accession>
<sequence>MVRATDGGSARRELNVPSKFYGKIIGKQAATLKDIEETSGANVTVPGRDSGSEVVVVSADPPDAQRKVDAAVRRIADITDLDFGLGKTKGELLREQAWATHDDELHKQAAAAIFEELNGAMNRGMYEMDLHSLLVHEALEFVEQRLDELAKKPNKGNELQIITGRGNHSADGQAKIRPAVVELLDARGLKHDDARDAGSVFVTLGDAVSGSGTGAPQVPEEPVEETSARTILGCVLDILFACFGKSDKRS</sequence>
<evidence type="ECO:0000259" key="2">
    <source>
        <dbReference type="PROSITE" id="PS50828"/>
    </source>
</evidence>
<dbReference type="PANTHER" id="PTHR47417:SF1">
    <property type="entry name" value="SMR DOMAIN-CONTAINING PROTEIN YPL199C"/>
    <property type="match status" value="1"/>
</dbReference>
<proteinExistence type="predicted"/>
<dbReference type="Pfam" id="PF00013">
    <property type="entry name" value="KH_1"/>
    <property type="match status" value="1"/>
</dbReference>
<dbReference type="SMART" id="SM00463">
    <property type="entry name" value="SMR"/>
    <property type="match status" value="1"/>
</dbReference>
<reference evidence="4" key="1">
    <citation type="journal article" date="2019" name="Nat. Commun.">
        <title>Expansion of phycobilisome linker gene families in mesophilic red algae.</title>
        <authorList>
            <person name="Lee J."/>
            <person name="Kim D."/>
            <person name="Bhattacharya D."/>
            <person name="Yoon H.S."/>
        </authorList>
    </citation>
    <scope>NUCLEOTIDE SEQUENCE [LARGE SCALE GENOMIC DNA]</scope>
    <source>
        <strain evidence="4">CCMP 1328</strain>
    </source>
</reference>
<dbReference type="SMART" id="SM00322">
    <property type="entry name" value="KH"/>
    <property type="match status" value="1"/>
</dbReference>
<evidence type="ECO:0000313" key="3">
    <source>
        <dbReference type="EMBL" id="KAA8493267.1"/>
    </source>
</evidence>
<dbReference type="GO" id="GO:0003723">
    <property type="term" value="F:RNA binding"/>
    <property type="evidence" value="ECO:0007669"/>
    <property type="project" value="UniProtKB-UniRule"/>
</dbReference>
<dbReference type="InterPro" id="IPR053020">
    <property type="entry name" value="Smr_domain_protein"/>
</dbReference>
<dbReference type="Proteomes" id="UP000324585">
    <property type="component" value="Unassembled WGS sequence"/>
</dbReference>
<name>A0A5J4YS53_PORPP</name>
<dbReference type="InterPro" id="IPR002625">
    <property type="entry name" value="Smr_dom"/>
</dbReference>
<protein>
    <submittedName>
        <fullName evidence="3">Smr domain-containing protein</fullName>
    </submittedName>
</protein>
<dbReference type="InterPro" id="IPR036612">
    <property type="entry name" value="KH_dom_type_1_sf"/>
</dbReference>
<comment type="caution">
    <text evidence="3">The sequence shown here is derived from an EMBL/GenBank/DDBJ whole genome shotgun (WGS) entry which is preliminary data.</text>
</comment>
<feature type="domain" description="Smr" evidence="2">
    <location>
        <begin position="128"/>
        <end position="205"/>
    </location>
</feature>
<dbReference type="InterPro" id="IPR004087">
    <property type="entry name" value="KH_dom"/>
</dbReference>